<dbReference type="SUPFAM" id="SSF50978">
    <property type="entry name" value="WD40 repeat-like"/>
    <property type="match status" value="1"/>
</dbReference>
<dbReference type="InParanoid" id="A0A0C3P3C1"/>
<reference evidence="1 2" key="1">
    <citation type="submission" date="2014-04" db="EMBL/GenBank/DDBJ databases">
        <authorList>
            <consortium name="DOE Joint Genome Institute"/>
            <person name="Kuo A."/>
            <person name="Kohler A."/>
            <person name="Costa M.D."/>
            <person name="Nagy L.G."/>
            <person name="Floudas D."/>
            <person name="Copeland A."/>
            <person name="Barry K.W."/>
            <person name="Cichocki N."/>
            <person name="Veneault-Fourrey C."/>
            <person name="LaButti K."/>
            <person name="Lindquist E.A."/>
            <person name="Lipzen A."/>
            <person name="Lundell T."/>
            <person name="Morin E."/>
            <person name="Murat C."/>
            <person name="Sun H."/>
            <person name="Tunlid A."/>
            <person name="Henrissat B."/>
            <person name="Grigoriev I.V."/>
            <person name="Hibbett D.S."/>
            <person name="Martin F."/>
            <person name="Nordberg H.P."/>
            <person name="Cantor M.N."/>
            <person name="Hua S.X."/>
        </authorList>
    </citation>
    <scope>NUCLEOTIDE SEQUENCE [LARGE SCALE GENOMIC DNA]</scope>
    <source>
        <strain evidence="1 2">Marx 270</strain>
    </source>
</reference>
<sequence length="280" mass="30451">IWAATFADESQVVGGYDNGEIRRWKIKDGQQQGPTMQAISAVHSIVVSQDGHWMVTGTGDGSHRTIVWNAITHEKVHEFTEHHGWVTALDISHDSTIFATADYFNAQIFSITSGIRLLPPLPHHSIAGIKTPLVWSSDGQQLLIANVGKITRFDLSTSSSSEWLIHENQSPVYIASNGRFIACAAGPSVSLWDFVSHKQISSVITHTSQIKSVALSPSGAYLACGNGRNITIHNLREVLSLKYFDHGVSVRPLMELVSLTIIALRHAASSCFSAPACASE</sequence>
<dbReference type="STRING" id="870435.A0A0C3P3C1"/>
<proteinExistence type="predicted"/>
<dbReference type="SMART" id="SM00320">
    <property type="entry name" value="WD40"/>
    <property type="match status" value="3"/>
</dbReference>
<protein>
    <recommendedName>
        <fullName evidence="3">Anaphase-promoting complex subunit 4 WD40 domain-containing protein</fullName>
    </recommendedName>
</protein>
<dbReference type="PANTHER" id="PTHR19879:SF9">
    <property type="entry name" value="TRANSCRIPTION INITIATION FACTOR TFIID SUBUNIT 5"/>
    <property type="match status" value="1"/>
</dbReference>
<dbReference type="InterPro" id="IPR036322">
    <property type="entry name" value="WD40_repeat_dom_sf"/>
</dbReference>
<dbReference type="Gene3D" id="2.130.10.10">
    <property type="entry name" value="YVTN repeat-like/Quinoprotein amine dehydrogenase"/>
    <property type="match status" value="2"/>
</dbReference>
<evidence type="ECO:0008006" key="3">
    <source>
        <dbReference type="Google" id="ProtNLM"/>
    </source>
</evidence>
<dbReference type="InterPro" id="IPR015943">
    <property type="entry name" value="WD40/YVTN_repeat-like_dom_sf"/>
</dbReference>
<evidence type="ECO:0000313" key="2">
    <source>
        <dbReference type="Proteomes" id="UP000054217"/>
    </source>
</evidence>
<dbReference type="AlphaFoldDB" id="A0A0C3P3C1"/>
<dbReference type="Proteomes" id="UP000054217">
    <property type="component" value="Unassembled WGS sequence"/>
</dbReference>
<dbReference type="InterPro" id="IPR001680">
    <property type="entry name" value="WD40_rpt"/>
</dbReference>
<dbReference type="PANTHER" id="PTHR19879">
    <property type="entry name" value="TRANSCRIPTION INITIATION FACTOR TFIID"/>
    <property type="match status" value="1"/>
</dbReference>
<dbReference type="OrthoDB" id="1602884at2759"/>
<feature type="non-terminal residue" evidence="1">
    <location>
        <position position="1"/>
    </location>
</feature>
<reference evidence="2" key="2">
    <citation type="submission" date="2015-01" db="EMBL/GenBank/DDBJ databases">
        <title>Evolutionary Origins and Diversification of the Mycorrhizal Mutualists.</title>
        <authorList>
            <consortium name="DOE Joint Genome Institute"/>
            <consortium name="Mycorrhizal Genomics Consortium"/>
            <person name="Kohler A."/>
            <person name="Kuo A."/>
            <person name="Nagy L.G."/>
            <person name="Floudas D."/>
            <person name="Copeland A."/>
            <person name="Barry K.W."/>
            <person name="Cichocki N."/>
            <person name="Veneault-Fourrey C."/>
            <person name="LaButti K."/>
            <person name="Lindquist E.A."/>
            <person name="Lipzen A."/>
            <person name="Lundell T."/>
            <person name="Morin E."/>
            <person name="Murat C."/>
            <person name="Riley R."/>
            <person name="Ohm R."/>
            <person name="Sun H."/>
            <person name="Tunlid A."/>
            <person name="Henrissat B."/>
            <person name="Grigoriev I.V."/>
            <person name="Hibbett D.S."/>
            <person name="Martin F."/>
        </authorList>
    </citation>
    <scope>NUCLEOTIDE SEQUENCE [LARGE SCALE GENOMIC DNA]</scope>
    <source>
        <strain evidence="2">Marx 270</strain>
    </source>
</reference>
<evidence type="ECO:0000313" key="1">
    <source>
        <dbReference type="EMBL" id="KIO01971.1"/>
    </source>
</evidence>
<dbReference type="EMBL" id="KN831984">
    <property type="protein sequence ID" value="KIO01971.1"/>
    <property type="molecule type" value="Genomic_DNA"/>
</dbReference>
<organism evidence="1 2">
    <name type="scientific">Pisolithus tinctorius Marx 270</name>
    <dbReference type="NCBI Taxonomy" id="870435"/>
    <lineage>
        <taxon>Eukaryota</taxon>
        <taxon>Fungi</taxon>
        <taxon>Dikarya</taxon>
        <taxon>Basidiomycota</taxon>
        <taxon>Agaricomycotina</taxon>
        <taxon>Agaricomycetes</taxon>
        <taxon>Agaricomycetidae</taxon>
        <taxon>Boletales</taxon>
        <taxon>Sclerodermatineae</taxon>
        <taxon>Pisolithaceae</taxon>
        <taxon>Pisolithus</taxon>
    </lineage>
</organism>
<keyword evidence="2" id="KW-1185">Reference proteome</keyword>
<dbReference type="Pfam" id="PF00400">
    <property type="entry name" value="WD40"/>
    <property type="match status" value="3"/>
</dbReference>
<accession>A0A0C3P3C1</accession>
<dbReference type="HOGENOM" id="CLU_028047_0_0_1"/>
<name>A0A0C3P3C1_PISTI</name>
<gene>
    <name evidence="1" type="ORF">M404DRAFT_148890</name>
</gene>